<sequence>MSSVQGYNRWPVGAVRYRPIIVGDEVVGYLWASAHAAGALRRRSADRALSLRAHLGWNDRLTQAHQRRLDPQEALRLLADEPVHAEHGRLGDLAEVPDFADLEELANPGSGGTKAAEYQRELALKAERERRHPSPAPVIRRPPGYPRKTDSPVLYVPVVKDDTVLGFLWAATTDDAAGYVRREWAGPAASQTSVPWLDVLAAAQSEGLSPLRALRRAIGAEELPEAGAVPAGAEIRNAPSLAALRELARTDLPEDLKRFTVERPALLAEGDRLKAEARRLEDAGDMQASHVARAERSRLRKRYIELLPRVRVARCPRTHRMVEWPIDVVDLNGWFWDHDAPARRAPRDLPPTWLAMTGAMRLDGPVASAPFTARPGPGVPFVVPRLLEQPDVRAVIAQIDVGPHTGWPVTYFGPLPGDRRLENLWGAGDFPIYDDEGEHLGYGENEPWPADYDFDLAPWLESGKLLWAAPGDHSFSLYGDPADCPFVGLEGPRDLAHVENGHVRYRSV</sequence>
<dbReference type="Proteomes" id="UP000256661">
    <property type="component" value="Unassembled WGS sequence"/>
</dbReference>
<dbReference type="RefSeq" id="WP_116022690.1">
    <property type="nucleotide sequence ID" value="NZ_QTTT01000001.1"/>
</dbReference>
<comment type="caution">
    <text evidence="2">The sequence shown here is derived from an EMBL/GenBank/DDBJ whole genome shotgun (WGS) entry which is preliminary data.</text>
</comment>
<organism evidence="2 3">
    <name type="scientific">Thermomonospora umbrina</name>
    <dbReference type="NCBI Taxonomy" id="111806"/>
    <lineage>
        <taxon>Bacteria</taxon>
        <taxon>Bacillati</taxon>
        <taxon>Actinomycetota</taxon>
        <taxon>Actinomycetes</taxon>
        <taxon>Streptosporangiales</taxon>
        <taxon>Thermomonosporaceae</taxon>
        <taxon>Thermomonospora</taxon>
    </lineage>
</organism>
<evidence type="ECO:0000313" key="3">
    <source>
        <dbReference type="Proteomes" id="UP000256661"/>
    </source>
</evidence>
<dbReference type="EMBL" id="QTTT01000001">
    <property type="protein sequence ID" value="REE97158.1"/>
    <property type="molecule type" value="Genomic_DNA"/>
</dbReference>
<dbReference type="AlphaFoldDB" id="A0A3D9SMS9"/>
<keyword evidence="3" id="KW-1185">Reference proteome</keyword>
<reference evidence="2 3" key="1">
    <citation type="submission" date="2018-08" db="EMBL/GenBank/DDBJ databases">
        <title>Sequencing the genomes of 1000 actinobacteria strains.</title>
        <authorList>
            <person name="Klenk H.-P."/>
        </authorList>
    </citation>
    <scope>NUCLEOTIDE SEQUENCE [LARGE SCALE GENOMIC DNA]</scope>
    <source>
        <strain evidence="2 3">DSM 43927</strain>
    </source>
</reference>
<dbReference type="OrthoDB" id="4522767at2"/>
<gene>
    <name evidence="2" type="ORF">DFJ69_2615</name>
</gene>
<protein>
    <submittedName>
        <fullName evidence="2">Uncharacterized protein</fullName>
    </submittedName>
</protein>
<proteinExistence type="predicted"/>
<evidence type="ECO:0000313" key="2">
    <source>
        <dbReference type="EMBL" id="REE97158.1"/>
    </source>
</evidence>
<evidence type="ECO:0000256" key="1">
    <source>
        <dbReference type="SAM" id="MobiDB-lite"/>
    </source>
</evidence>
<feature type="region of interest" description="Disordered" evidence="1">
    <location>
        <begin position="126"/>
        <end position="145"/>
    </location>
</feature>
<name>A0A3D9SMS9_9ACTN</name>
<accession>A0A3D9SMS9</accession>